<evidence type="ECO:0000256" key="1">
    <source>
        <dbReference type="ARBA" id="ARBA00004141"/>
    </source>
</evidence>
<name>A0A8H3IG62_9LECA</name>
<dbReference type="GO" id="GO:0015095">
    <property type="term" value="F:magnesium ion transmembrane transporter activity"/>
    <property type="evidence" value="ECO:0007669"/>
    <property type="project" value="InterPro"/>
</dbReference>
<keyword evidence="2 6" id="KW-0812">Transmembrane</keyword>
<accession>A0A8H3IG62</accession>
<keyword evidence="8" id="KW-1185">Reference proteome</keyword>
<dbReference type="InterPro" id="IPR008521">
    <property type="entry name" value="Mg_trans_NIPA"/>
</dbReference>
<feature type="transmembrane region" description="Helical" evidence="6">
    <location>
        <begin position="174"/>
        <end position="193"/>
    </location>
</feature>
<dbReference type="Pfam" id="PF05653">
    <property type="entry name" value="Mg_trans_NIPA"/>
    <property type="match status" value="1"/>
</dbReference>
<dbReference type="OrthoDB" id="6428174at2759"/>
<protein>
    <recommendedName>
        <fullName evidence="9">DUF803 domain membrane protein</fullName>
    </recommendedName>
</protein>
<feature type="compositionally biased region" description="Basic and acidic residues" evidence="5">
    <location>
        <begin position="676"/>
        <end position="703"/>
    </location>
</feature>
<dbReference type="PANTHER" id="PTHR12570">
    <property type="match status" value="1"/>
</dbReference>
<dbReference type="PANTHER" id="PTHR12570:SF92">
    <property type="entry name" value="SPICHTHYIN, ISOFORM B"/>
    <property type="match status" value="1"/>
</dbReference>
<gene>
    <name evidence="7" type="ORF">GOMPHAMPRED_008202</name>
</gene>
<dbReference type="AlphaFoldDB" id="A0A8H3IG62"/>
<dbReference type="GO" id="GO:0016020">
    <property type="term" value="C:membrane"/>
    <property type="evidence" value="ECO:0007669"/>
    <property type="project" value="UniProtKB-SubCell"/>
</dbReference>
<dbReference type="EMBL" id="CAJPDQ010000009">
    <property type="protein sequence ID" value="CAF9914585.1"/>
    <property type="molecule type" value="Genomic_DNA"/>
</dbReference>
<dbReference type="Gene3D" id="1.10.3730.20">
    <property type="match status" value="1"/>
</dbReference>
<evidence type="ECO:0000256" key="2">
    <source>
        <dbReference type="ARBA" id="ARBA00022692"/>
    </source>
</evidence>
<keyword evidence="4 6" id="KW-0472">Membrane</keyword>
<evidence type="ECO:0000313" key="7">
    <source>
        <dbReference type="EMBL" id="CAF9914585.1"/>
    </source>
</evidence>
<feature type="transmembrane region" description="Helical" evidence="6">
    <location>
        <begin position="105"/>
        <end position="126"/>
    </location>
</feature>
<feature type="transmembrane region" description="Helical" evidence="6">
    <location>
        <begin position="34"/>
        <end position="54"/>
    </location>
</feature>
<feature type="transmembrane region" description="Helical" evidence="6">
    <location>
        <begin position="80"/>
        <end position="99"/>
    </location>
</feature>
<evidence type="ECO:0000256" key="3">
    <source>
        <dbReference type="ARBA" id="ARBA00022989"/>
    </source>
</evidence>
<dbReference type="Proteomes" id="UP000664169">
    <property type="component" value="Unassembled WGS sequence"/>
</dbReference>
<feature type="transmembrane region" description="Helical" evidence="6">
    <location>
        <begin position="297"/>
        <end position="318"/>
    </location>
</feature>
<evidence type="ECO:0000256" key="6">
    <source>
        <dbReference type="SAM" id="Phobius"/>
    </source>
</evidence>
<feature type="compositionally biased region" description="Polar residues" evidence="5">
    <location>
        <begin position="521"/>
        <end position="533"/>
    </location>
</feature>
<reference evidence="7" key="1">
    <citation type="submission" date="2021-03" db="EMBL/GenBank/DDBJ databases">
        <authorList>
            <person name="Tagirdzhanova G."/>
        </authorList>
    </citation>
    <scope>NUCLEOTIDE SEQUENCE</scope>
</reference>
<feature type="transmembrane region" description="Helical" evidence="6">
    <location>
        <begin position="265"/>
        <end position="291"/>
    </location>
</feature>
<feature type="transmembrane region" description="Helical" evidence="6">
    <location>
        <begin position="133"/>
        <end position="154"/>
    </location>
</feature>
<evidence type="ECO:0000256" key="5">
    <source>
        <dbReference type="SAM" id="MobiDB-lite"/>
    </source>
</evidence>
<feature type="compositionally biased region" description="Basic and acidic residues" evidence="5">
    <location>
        <begin position="575"/>
        <end position="598"/>
    </location>
</feature>
<feature type="region of interest" description="Disordered" evidence="5">
    <location>
        <begin position="511"/>
        <end position="703"/>
    </location>
</feature>
<evidence type="ECO:0000313" key="8">
    <source>
        <dbReference type="Proteomes" id="UP000664169"/>
    </source>
</evidence>
<dbReference type="SUPFAM" id="SSF103481">
    <property type="entry name" value="Multidrug resistance efflux transporter EmrE"/>
    <property type="match status" value="1"/>
</dbReference>
<sequence>MPAALSGLIGPATHELLARDAASPDVASRPPVYKAVGLTLAIASGLFIGTSFVLKKVGLLKANVKYNQEAGEGYGYLKNAYWWSGMTLMIIGEICNFVAYAFVDAILVTPLGALSVVVTTVLSAIFLKERLSFVGKVGCFICIIGSIVIVLNAPEQSSAADIQEMQHYVIAPGFLTYAGVIIIGCAIVAFYVGPRYGKKSMLVYLTICSLIGGLSVVATQGLGAAIVAQISGIPQFNQWFLYVLFVFVIGTLLTEIIYLNKALNLFNAALVTPTYYVYFTSSTIVASAVLFRGFKGTPLSIATIIMGFLQICAGVVLLQLSKSAKDVPDTAVLNGDLDQIRTVGEQEQPESEPQADAIRGAAALLRSTSVVRQKREQDEARRVYEDKLRDKMEPIGEGEVVEWDGLRRRKTIIGPSASLARRKTLHPPLGLTRIVTDEDEPLQAVPRRDTLDSRFSFAMSPRRDTMSPRRDTLSSRIVFEAPFSPHPKMPVEVSNNGQAVAGENLEMQHVYGLPPGLASDSADQSPGTQSQHNKPIAWASDVEAKPKLGRPGGLDGADTRSPARRQFSFQNIFHKNKDDTRREDTIHLKVNTEEERMGLTRGDSNNPSSDEDENLPVYEMGSHSLTDVSSRSGRGNLAVPDLPRHSLSSPDIRTPGNGRPLPQLPPEDATDDEEHDFEKDFKDIEGYDSQYDGRGKDPRSGFR</sequence>
<feature type="transmembrane region" description="Helical" evidence="6">
    <location>
        <begin position="239"/>
        <end position="258"/>
    </location>
</feature>
<comment type="caution">
    <text evidence="7">The sequence shown here is derived from an EMBL/GenBank/DDBJ whole genome shotgun (WGS) entry which is preliminary data.</text>
</comment>
<evidence type="ECO:0008006" key="9">
    <source>
        <dbReference type="Google" id="ProtNLM"/>
    </source>
</evidence>
<proteinExistence type="predicted"/>
<comment type="subcellular location">
    <subcellularLocation>
        <location evidence="1">Membrane</location>
        <topology evidence="1">Multi-pass membrane protein</topology>
    </subcellularLocation>
</comment>
<dbReference type="InterPro" id="IPR037185">
    <property type="entry name" value="EmrE-like"/>
</dbReference>
<feature type="compositionally biased region" description="Polar residues" evidence="5">
    <location>
        <begin position="623"/>
        <end position="633"/>
    </location>
</feature>
<keyword evidence="3 6" id="KW-1133">Transmembrane helix</keyword>
<feature type="transmembrane region" description="Helical" evidence="6">
    <location>
        <begin position="202"/>
        <end position="227"/>
    </location>
</feature>
<organism evidence="7 8">
    <name type="scientific">Gomphillus americanus</name>
    <dbReference type="NCBI Taxonomy" id="1940652"/>
    <lineage>
        <taxon>Eukaryota</taxon>
        <taxon>Fungi</taxon>
        <taxon>Dikarya</taxon>
        <taxon>Ascomycota</taxon>
        <taxon>Pezizomycotina</taxon>
        <taxon>Lecanoromycetes</taxon>
        <taxon>OSLEUM clade</taxon>
        <taxon>Ostropomycetidae</taxon>
        <taxon>Ostropales</taxon>
        <taxon>Graphidaceae</taxon>
        <taxon>Gomphilloideae</taxon>
        <taxon>Gomphillus</taxon>
    </lineage>
</organism>
<evidence type="ECO:0000256" key="4">
    <source>
        <dbReference type="ARBA" id="ARBA00023136"/>
    </source>
</evidence>